<evidence type="ECO:0000313" key="1">
    <source>
        <dbReference type="EMBL" id="RAY13608.1"/>
    </source>
</evidence>
<reference evidence="1 2" key="1">
    <citation type="submission" date="2018-06" db="EMBL/GenBank/DDBJ databases">
        <title>Actinomadura craniellae sp. nov. isolated from marine sponge Craniella sp.</title>
        <authorList>
            <person name="Li L."/>
            <person name="Xu Q.H."/>
            <person name="Lin H.W."/>
            <person name="Lu Y.H."/>
        </authorList>
    </citation>
    <scope>NUCLEOTIDE SEQUENCE [LARGE SCALE GENOMIC DNA]</scope>
    <source>
        <strain evidence="1 2">LHW63021</strain>
    </source>
</reference>
<dbReference type="AlphaFoldDB" id="A0A365H3K7"/>
<comment type="caution">
    <text evidence="1">The sequence shown here is derived from an EMBL/GenBank/DDBJ whole genome shotgun (WGS) entry which is preliminary data.</text>
</comment>
<organism evidence="1 2">
    <name type="scientific">Actinomadura craniellae</name>
    <dbReference type="NCBI Taxonomy" id="2231787"/>
    <lineage>
        <taxon>Bacteria</taxon>
        <taxon>Bacillati</taxon>
        <taxon>Actinomycetota</taxon>
        <taxon>Actinomycetes</taxon>
        <taxon>Streptosporangiales</taxon>
        <taxon>Thermomonosporaceae</taxon>
        <taxon>Actinomadura</taxon>
    </lineage>
</organism>
<sequence>MSARRARQQRAAANARIQRTLDQAAAATPQFAESLGPIFEAWQVGPMLLVIPALRDDYPPEVKAAFDRRRRATLTGRCDCGGTRAARRGRVVHEHELDCPARDEAFGEICRRHAGLWKGSL</sequence>
<evidence type="ECO:0000313" key="2">
    <source>
        <dbReference type="Proteomes" id="UP000251891"/>
    </source>
</evidence>
<proteinExistence type="predicted"/>
<gene>
    <name evidence="1" type="ORF">DPM19_18185</name>
</gene>
<name>A0A365H3K7_9ACTN</name>
<keyword evidence="2" id="KW-1185">Reference proteome</keyword>
<protein>
    <submittedName>
        <fullName evidence="1">Uncharacterized protein</fullName>
    </submittedName>
</protein>
<dbReference type="EMBL" id="QLYX01000008">
    <property type="protein sequence ID" value="RAY13608.1"/>
    <property type="molecule type" value="Genomic_DNA"/>
</dbReference>
<accession>A0A365H3K7</accession>
<dbReference type="Proteomes" id="UP000251891">
    <property type="component" value="Unassembled WGS sequence"/>
</dbReference>
<dbReference type="RefSeq" id="WP_111869149.1">
    <property type="nucleotide sequence ID" value="NZ_QLYX01000008.1"/>
</dbReference>